<organism evidence="2 3">
    <name type="scientific">Streptomyces mirabilis</name>
    <dbReference type="NCBI Taxonomy" id="68239"/>
    <lineage>
        <taxon>Bacteria</taxon>
        <taxon>Bacillati</taxon>
        <taxon>Actinomycetota</taxon>
        <taxon>Actinomycetes</taxon>
        <taxon>Kitasatosporales</taxon>
        <taxon>Streptomycetaceae</taxon>
        <taxon>Streptomyces</taxon>
    </lineage>
</organism>
<sequence>MTLLTTGDGPGATGEGLTTAVIVERPRTRSHHGFGPVHTQCPYGAPASTQVRR</sequence>
<accession>A0A1I2KZL9</accession>
<dbReference type="EMBL" id="FONR01000011">
    <property type="protein sequence ID" value="SFF72512.1"/>
    <property type="molecule type" value="Genomic_DNA"/>
</dbReference>
<protein>
    <submittedName>
        <fullName evidence="2">Uncharacterized protein</fullName>
    </submittedName>
</protein>
<proteinExistence type="predicted"/>
<evidence type="ECO:0000256" key="1">
    <source>
        <dbReference type="SAM" id="MobiDB-lite"/>
    </source>
</evidence>
<feature type="region of interest" description="Disordered" evidence="1">
    <location>
        <begin position="29"/>
        <end position="53"/>
    </location>
</feature>
<gene>
    <name evidence="2" type="ORF">SAMN02787118_111111</name>
</gene>
<evidence type="ECO:0000313" key="2">
    <source>
        <dbReference type="EMBL" id="SFF72512.1"/>
    </source>
</evidence>
<name>A0A1I2KZL9_9ACTN</name>
<dbReference type="AlphaFoldDB" id="A0A1I2KZL9"/>
<evidence type="ECO:0000313" key="3">
    <source>
        <dbReference type="Proteomes" id="UP000181942"/>
    </source>
</evidence>
<reference evidence="2 3" key="1">
    <citation type="submission" date="2016-10" db="EMBL/GenBank/DDBJ databases">
        <authorList>
            <person name="de Groot N.N."/>
        </authorList>
    </citation>
    <scope>NUCLEOTIDE SEQUENCE [LARGE SCALE GENOMIC DNA]</scope>
    <source>
        <strain evidence="2 3">OK461</strain>
    </source>
</reference>
<dbReference type="Proteomes" id="UP000181942">
    <property type="component" value="Unassembled WGS sequence"/>
</dbReference>